<dbReference type="InterPro" id="IPR041249">
    <property type="entry name" value="HEPN_DZIP3"/>
</dbReference>
<dbReference type="PROSITE" id="PS50088">
    <property type="entry name" value="ANK_REPEAT"/>
    <property type="match status" value="2"/>
</dbReference>
<dbReference type="InterPro" id="IPR002110">
    <property type="entry name" value="Ankyrin_rpt"/>
</dbReference>
<evidence type="ECO:0000256" key="1">
    <source>
        <dbReference type="ARBA" id="ARBA00022737"/>
    </source>
</evidence>
<evidence type="ECO:0000256" key="5">
    <source>
        <dbReference type="SAM" id="MobiDB-lite"/>
    </source>
</evidence>
<feature type="region of interest" description="Disordered" evidence="5">
    <location>
        <begin position="1133"/>
        <end position="1164"/>
    </location>
</feature>
<keyword evidence="6" id="KW-0472">Membrane</keyword>
<evidence type="ECO:0000259" key="7">
    <source>
        <dbReference type="PROSITE" id="PS51457"/>
    </source>
</evidence>
<keyword evidence="9" id="KW-1185">Reference proteome</keyword>
<dbReference type="Pfam" id="PF12796">
    <property type="entry name" value="Ank_2"/>
    <property type="match status" value="2"/>
</dbReference>
<dbReference type="Pfam" id="PF20720">
    <property type="entry name" value="nSTAND3"/>
    <property type="match status" value="1"/>
</dbReference>
<accession>A0A6J8AUE8</accession>
<dbReference type="InterPro" id="IPR018379">
    <property type="entry name" value="BEN_domain"/>
</dbReference>
<dbReference type="SMART" id="SM00248">
    <property type="entry name" value="ANK"/>
    <property type="match status" value="6"/>
</dbReference>
<dbReference type="PANTHER" id="PTHR24173">
    <property type="entry name" value="ANKYRIN REPEAT CONTAINING"/>
    <property type="match status" value="1"/>
</dbReference>
<dbReference type="SUPFAM" id="SSF52540">
    <property type="entry name" value="P-loop containing nucleoside triphosphate hydrolases"/>
    <property type="match status" value="1"/>
</dbReference>
<organism evidence="8 9">
    <name type="scientific">Mytilus coruscus</name>
    <name type="common">Sea mussel</name>
    <dbReference type="NCBI Taxonomy" id="42192"/>
    <lineage>
        <taxon>Eukaryota</taxon>
        <taxon>Metazoa</taxon>
        <taxon>Spiralia</taxon>
        <taxon>Lophotrochozoa</taxon>
        <taxon>Mollusca</taxon>
        <taxon>Bivalvia</taxon>
        <taxon>Autobranchia</taxon>
        <taxon>Pteriomorphia</taxon>
        <taxon>Mytilida</taxon>
        <taxon>Mytiloidea</taxon>
        <taxon>Mytilidae</taxon>
        <taxon>Mytilinae</taxon>
        <taxon>Mytilus</taxon>
    </lineage>
</organism>
<keyword evidence="2 3" id="KW-0040">ANK repeat</keyword>
<dbReference type="GO" id="GO:0003677">
    <property type="term" value="F:DNA binding"/>
    <property type="evidence" value="ECO:0007669"/>
    <property type="project" value="InterPro"/>
</dbReference>
<keyword evidence="4" id="KW-0175">Coiled coil</keyword>
<reference evidence="8 9" key="1">
    <citation type="submission" date="2020-06" db="EMBL/GenBank/DDBJ databases">
        <authorList>
            <person name="Li R."/>
            <person name="Bekaert M."/>
        </authorList>
    </citation>
    <scope>NUCLEOTIDE SEQUENCE [LARGE SCALE GENOMIC DNA]</scope>
    <source>
        <strain evidence="9">wild</strain>
    </source>
</reference>
<dbReference type="InterPro" id="IPR049050">
    <property type="entry name" value="nSTAND3"/>
</dbReference>
<feature type="coiled-coil region" evidence="4">
    <location>
        <begin position="94"/>
        <end position="121"/>
    </location>
</feature>
<feature type="compositionally biased region" description="Polar residues" evidence="5">
    <location>
        <begin position="1155"/>
        <end position="1164"/>
    </location>
</feature>
<gene>
    <name evidence="8" type="ORF">MCOR_11596</name>
</gene>
<dbReference type="Pfam" id="PF18738">
    <property type="entry name" value="HEPN_DZIP3"/>
    <property type="match status" value="1"/>
</dbReference>
<evidence type="ECO:0000256" key="2">
    <source>
        <dbReference type="ARBA" id="ARBA00023043"/>
    </source>
</evidence>
<feature type="repeat" description="ANK" evidence="3">
    <location>
        <begin position="794"/>
        <end position="826"/>
    </location>
</feature>
<dbReference type="Proteomes" id="UP000507470">
    <property type="component" value="Unassembled WGS sequence"/>
</dbReference>
<feature type="domain" description="BEN" evidence="7">
    <location>
        <begin position="1198"/>
        <end position="1300"/>
    </location>
</feature>
<keyword evidence="6" id="KW-1133">Transmembrane helix</keyword>
<evidence type="ECO:0000313" key="9">
    <source>
        <dbReference type="Proteomes" id="UP000507470"/>
    </source>
</evidence>
<evidence type="ECO:0000256" key="3">
    <source>
        <dbReference type="PROSITE-ProRule" id="PRU00023"/>
    </source>
</evidence>
<dbReference type="PROSITE" id="PS50297">
    <property type="entry name" value="ANK_REP_REGION"/>
    <property type="match status" value="2"/>
</dbReference>
<proteinExistence type="predicted"/>
<name>A0A6J8AUE8_MYTCO</name>
<keyword evidence="6" id="KW-0812">Transmembrane</keyword>
<keyword evidence="1" id="KW-0677">Repeat</keyword>
<dbReference type="InterPro" id="IPR036770">
    <property type="entry name" value="Ankyrin_rpt-contain_sf"/>
</dbReference>
<dbReference type="InterPro" id="IPR027417">
    <property type="entry name" value="P-loop_NTPase"/>
</dbReference>
<protein>
    <recommendedName>
        <fullName evidence="7">BEN domain-containing protein</fullName>
    </recommendedName>
</protein>
<dbReference type="Gene3D" id="1.25.40.20">
    <property type="entry name" value="Ankyrin repeat-containing domain"/>
    <property type="match status" value="2"/>
</dbReference>
<dbReference type="EMBL" id="CACVKT020001980">
    <property type="protein sequence ID" value="CAC5374065.1"/>
    <property type="molecule type" value="Genomic_DNA"/>
</dbReference>
<sequence>MVICLLRNLGGLTTPSNGWDQLPHPNDTLPGADFATLKWYRNQMAHATVTSMENNEFTDKWTRVEKALTSLKKGQIPHAVTEILNYDLDGEKAKRLAIAELEQMTNEYLESEKEKEQIESDFSYYKDGNLPKNFADANENLVKTWITDNEIFYETKGTKLVYDKVKNCNCILVTSNSGLGKTATIRHIAIKLKLEGFEIVAIESPDDIIKYKTNTKKQVFLIDDVLGKYDLSPTLLEEWERKDKKLISCLETELGSTKILCTLRLQITLSKRFKNASSILKKVVINLEHESNELSRMEKQKILMKHLRRRNLENEIRTKEVEIICENKYAFPLLCKLVSNSEERFRKRIAFFKQPLSLLREELDKISNENEKLYCILVICMLNNGSFSSNIFDSYSNEYDEKIYRIMQTCGLTKNMTTKELKDSARSAIGSYFTKDSYNFRFIHDALEETVGCHFYTFNPTVMLSECDISFITDRIRVHSNENSPEIVSENIVIIMEDELKENHLEPLFNRLCDELPNGRFSSLLMSDLFKNRNFIRLFGITFGNKHGTMKSKNSYLFKNSVNWRHSSYKSIRKKALGKTYDNPNNKDAVSRVIGATYGRLTLKYWIVAFGCHEFFQYAWNKLTKIERKWIMGREYISNPLVKSFFPLAVLGGSFDIVKELISSGADVNCFSEFWETPLYIAVKSGCCKMVRLLVENGAQVNLRGWFKMNIPILVTSNKPELTSLILEHDLNQTELHKAVRMDDLESLRLNFRSVNTDCKTKSGWTVLHYAVLLNNLQAVEQVHKVKVSIADNNGLTAVHLAVLKNNIEILSILLRNKAEVKIRDDFDRTPLHYALSGSATNLLLTHSFRKQCLENTRLIEEGREYDETPMSAFRTMCFNITLHTAFRNVCRDFVNMPDKEGNTPLYFLIKRYLLKEENNACIETLLENGANPYLVNDNGISAYGLTRRSFDTFKYISYRQSIVKYHKVFALVMFFLMGLTLGIAIYMCRSSGSFIRKEFQNECFCVGQVSLSGDIRLLQLTRGIYSTLKDILRLITLRDIVSDMTVLRTDTKTRSKVLKTRPAFSSDNDLAEILKQVEINNARSSLLERLLLKQQETIEKLFAFVTRHLQPQESENTQRISTARRSLIDAVENESDVPSPSPSHSSRLPDIPLTPTTSHITTLEQRNTFSPTFGFNMSTPPMRQSLTVPYSLFSDIPEQFLISENDLSRAIHSSKGPGNFACHIMPFLFPELFTSDNLRTMYTFYGGGKLDKNPLNRQKREFLRRYVVTVFPEVMCDKAFNERVLSKVNQLLRRPVHRK</sequence>
<evidence type="ECO:0000256" key="6">
    <source>
        <dbReference type="SAM" id="Phobius"/>
    </source>
</evidence>
<dbReference type="PANTHER" id="PTHR24173:SF74">
    <property type="entry name" value="ANKYRIN REPEAT DOMAIN-CONTAINING PROTEIN 16"/>
    <property type="match status" value="1"/>
</dbReference>
<dbReference type="OrthoDB" id="6163133at2759"/>
<feature type="repeat" description="ANK" evidence="3">
    <location>
        <begin position="674"/>
        <end position="706"/>
    </location>
</feature>
<evidence type="ECO:0000256" key="4">
    <source>
        <dbReference type="SAM" id="Coils"/>
    </source>
</evidence>
<evidence type="ECO:0000313" key="8">
    <source>
        <dbReference type="EMBL" id="CAC5374065.1"/>
    </source>
</evidence>
<dbReference type="PROSITE" id="PS51457">
    <property type="entry name" value="BEN"/>
    <property type="match status" value="1"/>
</dbReference>
<dbReference type="SUPFAM" id="SSF48403">
    <property type="entry name" value="Ankyrin repeat"/>
    <property type="match status" value="1"/>
</dbReference>
<feature type="transmembrane region" description="Helical" evidence="6">
    <location>
        <begin position="969"/>
        <end position="989"/>
    </location>
</feature>